<name>A0A1U8B904_NELNU</name>
<dbReference type="PANTHER" id="PTHR12484:SF4">
    <property type="entry name" value="A-KINASE ANCHOR PROTEIN 17A"/>
    <property type="match status" value="1"/>
</dbReference>
<keyword evidence="2" id="KW-1185">Reference proteome</keyword>
<evidence type="ECO:0000313" key="2">
    <source>
        <dbReference type="Proteomes" id="UP000189703"/>
    </source>
</evidence>
<sequence>MSFRPLKSLPPTETLEIGSGLSLVPRVKLLLTIYRSDPSVKPIDEWQLKRALIDFLKNSLSVSLTVPEEDLDIRRFKDLKKRKREDPVASGTLYVRDLGFLSKTSKNKQNLTYEDDEEENVEVLEKKFFDWKRSLVDRLDGIELNLEGVKFRLNVSIPPCDDFEGLKKAWEDFYAFNNRGSYSRGGRQQPDTIILRGVPSRWFAEPRVSSKPSMLVTHTIFSVFGRIRHLNVAEDNDLGKNSDEESEDLVSGLQCKIVVQFEKYEDFHNTLKVFCGRSIQKQGSRLKADYEATWVKDGFFRNAQQRVINSQIQEKNGRLQAMPAGHYESVAPKPQPQIARFSSESARLKRFKE</sequence>
<protein>
    <submittedName>
        <fullName evidence="3">Uncharacterized protein LOC104608490</fullName>
    </submittedName>
</protein>
<proteinExistence type="predicted"/>
<organism evidence="2 3">
    <name type="scientific">Nelumbo nucifera</name>
    <name type="common">Sacred lotus</name>
    <dbReference type="NCBI Taxonomy" id="4432"/>
    <lineage>
        <taxon>Eukaryota</taxon>
        <taxon>Viridiplantae</taxon>
        <taxon>Streptophyta</taxon>
        <taxon>Embryophyta</taxon>
        <taxon>Tracheophyta</taxon>
        <taxon>Spermatophyta</taxon>
        <taxon>Magnoliopsida</taxon>
        <taxon>Proteales</taxon>
        <taxon>Nelumbonaceae</taxon>
        <taxon>Nelumbo</taxon>
    </lineage>
</organism>
<accession>A0A1U8B904</accession>
<dbReference type="OrthoDB" id="1918237at2759"/>
<dbReference type="InParanoid" id="A0A1U8B904"/>
<dbReference type="Pfam" id="PF25015">
    <property type="entry name" value="RBD_AKAP-17A"/>
    <property type="match status" value="1"/>
</dbReference>
<gene>
    <name evidence="3" type="primary">LOC104608490</name>
</gene>
<dbReference type="OMA" id="NAQYEPV"/>
<dbReference type="RefSeq" id="XP_010272807.1">
    <property type="nucleotide sequence ID" value="XM_010274505.2"/>
</dbReference>
<dbReference type="FunCoup" id="A0A1U8B904">
    <property type="interactions" value="539"/>
</dbReference>
<dbReference type="PANTHER" id="PTHR12484">
    <property type="entry name" value="B-LYMPHOCYTE ANTIGEN-RELATED"/>
    <property type="match status" value="1"/>
</dbReference>
<dbReference type="STRING" id="4432.A0A1U8B904"/>
<evidence type="ECO:0000256" key="1">
    <source>
        <dbReference type="SAM" id="MobiDB-lite"/>
    </source>
</evidence>
<reference evidence="3" key="1">
    <citation type="submission" date="2025-08" db="UniProtKB">
        <authorList>
            <consortium name="RefSeq"/>
        </authorList>
    </citation>
    <scope>IDENTIFICATION</scope>
</reference>
<feature type="region of interest" description="Disordered" evidence="1">
    <location>
        <begin position="328"/>
        <end position="353"/>
    </location>
</feature>
<dbReference type="InterPro" id="IPR056852">
    <property type="entry name" value="AK17A/B"/>
</dbReference>
<dbReference type="GeneID" id="104608490"/>
<dbReference type="KEGG" id="nnu:104608490"/>
<dbReference type="eggNOG" id="KOG2891">
    <property type="taxonomic scope" value="Eukaryota"/>
</dbReference>
<dbReference type="Proteomes" id="UP000189703">
    <property type="component" value="Unplaced"/>
</dbReference>
<dbReference type="AlphaFoldDB" id="A0A1U8B904"/>
<evidence type="ECO:0000313" key="3">
    <source>
        <dbReference type="RefSeq" id="XP_010272807.1"/>
    </source>
</evidence>